<evidence type="ECO:0000313" key="3">
    <source>
        <dbReference type="Proteomes" id="UP000614261"/>
    </source>
</evidence>
<feature type="signal peptide" evidence="1">
    <location>
        <begin position="1"/>
        <end position="23"/>
    </location>
</feature>
<dbReference type="Gene3D" id="3.90.226.10">
    <property type="entry name" value="2-enoyl-CoA Hydratase, Chain A, domain 1"/>
    <property type="match status" value="1"/>
</dbReference>
<comment type="caution">
    <text evidence="2">The sequence shown here is derived from an EMBL/GenBank/DDBJ whole genome shotgun (WGS) entry which is preliminary data.</text>
</comment>
<name>A0ABQ1JA95_9SPHN</name>
<dbReference type="Proteomes" id="UP000614261">
    <property type="component" value="Unassembled WGS sequence"/>
</dbReference>
<evidence type="ECO:0000313" key="2">
    <source>
        <dbReference type="EMBL" id="GGB62408.1"/>
    </source>
</evidence>
<feature type="chain" id="PRO_5046730462" description="Peptidase S14" evidence="1">
    <location>
        <begin position="24"/>
        <end position="237"/>
    </location>
</feature>
<dbReference type="InterPro" id="IPR029045">
    <property type="entry name" value="ClpP/crotonase-like_dom_sf"/>
</dbReference>
<keyword evidence="1" id="KW-0732">Signal</keyword>
<evidence type="ECO:0008006" key="4">
    <source>
        <dbReference type="Google" id="ProtNLM"/>
    </source>
</evidence>
<sequence length="237" mass="25368">MRTPLRAVLLLTGAALLSAQSPAAVDPLNPSCPKSPDWSANKIMALKVVKKGGAQVLLAEGPIDQTLPDRLKKALADNPDIAEIWLRSPGGNARAGNAAGRLIRSAPGLVTRIPAGWTCFSACNFVFMGGQLRVVEPGGNFMVHMFTMTGDRDAIDQSVALGTETTVELIGDIEQESALLASEDNDFLIRMGVSRKLLTDIMYKQKAVPSGGSGDKSTRRCLSQDEVFQYNVANVRE</sequence>
<organism evidence="2 3">
    <name type="scientific">Blastomonas aquatica</name>
    <dbReference type="NCBI Taxonomy" id="1510276"/>
    <lineage>
        <taxon>Bacteria</taxon>
        <taxon>Pseudomonadati</taxon>
        <taxon>Pseudomonadota</taxon>
        <taxon>Alphaproteobacteria</taxon>
        <taxon>Sphingomonadales</taxon>
        <taxon>Sphingomonadaceae</taxon>
        <taxon>Blastomonas</taxon>
    </lineage>
</organism>
<dbReference type="SUPFAM" id="SSF52096">
    <property type="entry name" value="ClpP/crotonase"/>
    <property type="match status" value="1"/>
</dbReference>
<accession>A0ABQ1JA95</accession>
<keyword evidence="3" id="KW-1185">Reference proteome</keyword>
<reference evidence="3" key="1">
    <citation type="journal article" date="2019" name="Int. J. Syst. Evol. Microbiol.">
        <title>The Global Catalogue of Microorganisms (GCM) 10K type strain sequencing project: providing services to taxonomists for standard genome sequencing and annotation.</title>
        <authorList>
            <consortium name="The Broad Institute Genomics Platform"/>
            <consortium name="The Broad Institute Genome Sequencing Center for Infectious Disease"/>
            <person name="Wu L."/>
            <person name="Ma J."/>
        </authorList>
    </citation>
    <scope>NUCLEOTIDE SEQUENCE [LARGE SCALE GENOMIC DNA]</scope>
    <source>
        <strain evidence="3">CGMCC 1.12851</strain>
    </source>
</reference>
<gene>
    <name evidence="2" type="ORF">GCM10010833_16730</name>
</gene>
<evidence type="ECO:0000256" key="1">
    <source>
        <dbReference type="SAM" id="SignalP"/>
    </source>
</evidence>
<protein>
    <recommendedName>
        <fullName evidence="4">Peptidase S14</fullName>
    </recommendedName>
</protein>
<proteinExistence type="predicted"/>
<dbReference type="RefSeq" id="WP_188513973.1">
    <property type="nucleotide sequence ID" value="NZ_BMGD01000003.1"/>
</dbReference>
<dbReference type="EMBL" id="BMGD01000003">
    <property type="protein sequence ID" value="GGB62408.1"/>
    <property type="molecule type" value="Genomic_DNA"/>
</dbReference>